<proteinExistence type="predicted"/>
<accession>A0ABT8JSP5</accession>
<evidence type="ECO:0000313" key="1">
    <source>
        <dbReference type="EMBL" id="MDN4608186.1"/>
    </source>
</evidence>
<name>A0ABT8JSP5_9BACL</name>
<reference evidence="1" key="1">
    <citation type="submission" date="2023-03" db="EMBL/GenBank/DDBJ databases">
        <title>MT1 and MT2 Draft Genomes of Novel Species.</title>
        <authorList>
            <person name="Venkateswaran K."/>
        </authorList>
    </citation>
    <scope>NUCLEOTIDE SEQUENCE</scope>
    <source>
        <strain evidence="1">F6_3S_P_2</strain>
    </source>
</reference>
<keyword evidence="2" id="KW-1185">Reference proteome</keyword>
<evidence type="ECO:0000313" key="2">
    <source>
        <dbReference type="Proteomes" id="UP001175097"/>
    </source>
</evidence>
<dbReference type="EMBL" id="JAROCC010000009">
    <property type="protein sequence ID" value="MDN4608186.1"/>
    <property type="molecule type" value="Genomic_DNA"/>
</dbReference>
<protein>
    <submittedName>
        <fullName evidence="1">Uncharacterized protein</fullName>
    </submittedName>
</protein>
<dbReference type="RefSeq" id="WP_301244102.1">
    <property type="nucleotide sequence ID" value="NZ_JAROCC010000009.1"/>
</dbReference>
<organism evidence="1 2">
    <name type="scientific">Sporosarcina highlanderae</name>
    <dbReference type="NCBI Taxonomy" id="3035916"/>
    <lineage>
        <taxon>Bacteria</taxon>
        <taxon>Bacillati</taxon>
        <taxon>Bacillota</taxon>
        <taxon>Bacilli</taxon>
        <taxon>Bacillales</taxon>
        <taxon>Caryophanaceae</taxon>
        <taxon>Sporosarcina</taxon>
    </lineage>
</organism>
<sequence>MAKRFTVIFKDGATMLIYDVIDFESKQIEEIKAIAAEYDKDAIRKAEKYGIPISYLTKNQKNNILEEKENILGSSSPEDLKYKKIVQIGSHSLDRILKRIGSIRDNVIIDLIGRVKATNAVTQAQFKGFPTLSYSLIENGDPQEYTFAISFVIAKSGVRFIKMITVHLKNNEPETVQFRASELNPDYYRKLANMKEWIIEHNKKHPD</sequence>
<dbReference type="Proteomes" id="UP001175097">
    <property type="component" value="Unassembled WGS sequence"/>
</dbReference>
<comment type="caution">
    <text evidence="1">The sequence shown here is derived from an EMBL/GenBank/DDBJ whole genome shotgun (WGS) entry which is preliminary data.</text>
</comment>
<gene>
    <name evidence="1" type="ORF">P5G49_11970</name>
</gene>